<dbReference type="EMBL" id="ML119694">
    <property type="protein sequence ID" value="RPA79897.1"/>
    <property type="molecule type" value="Genomic_DNA"/>
</dbReference>
<accession>A0A3N4I365</accession>
<reference evidence="2 3" key="1">
    <citation type="journal article" date="2018" name="Nat. Ecol. Evol.">
        <title>Pezizomycetes genomes reveal the molecular basis of ectomycorrhizal truffle lifestyle.</title>
        <authorList>
            <person name="Murat C."/>
            <person name="Payen T."/>
            <person name="Noel B."/>
            <person name="Kuo A."/>
            <person name="Morin E."/>
            <person name="Chen J."/>
            <person name="Kohler A."/>
            <person name="Krizsan K."/>
            <person name="Balestrini R."/>
            <person name="Da Silva C."/>
            <person name="Montanini B."/>
            <person name="Hainaut M."/>
            <person name="Levati E."/>
            <person name="Barry K.W."/>
            <person name="Belfiori B."/>
            <person name="Cichocki N."/>
            <person name="Clum A."/>
            <person name="Dockter R.B."/>
            <person name="Fauchery L."/>
            <person name="Guy J."/>
            <person name="Iotti M."/>
            <person name="Le Tacon F."/>
            <person name="Lindquist E.A."/>
            <person name="Lipzen A."/>
            <person name="Malagnac F."/>
            <person name="Mello A."/>
            <person name="Molinier V."/>
            <person name="Miyauchi S."/>
            <person name="Poulain J."/>
            <person name="Riccioni C."/>
            <person name="Rubini A."/>
            <person name="Sitrit Y."/>
            <person name="Splivallo R."/>
            <person name="Traeger S."/>
            <person name="Wang M."/>
            <person name="Zifcakova L."/>
            <person name="Wipf D."/>
            <person name="Zambonelli A."/>
            <person name="Paolocci F."/>
            <person name="Nowrousian M."/>
            <person name="Ottonello S."/>
            <person name="Baldrian P."/>
            <person name="Spatafora J.W."/>
            <person name="Henrissat B."/>
            <person name="Nagy L.G."/>
            <person name="Aury J.M."/>
            <person name="Wincker P."/>
            <person name="Grigoriev I.V."/>
            <person name="Bonfante P."/>
            <person name="Martin F.M."/>
        </authorList>
    </citation>
    <scope>NUCLEOTIDE SEQUENCE [LARGE SCALE GENOMIC DNA]</scope>
    <source>
        <strain evidence="2 3">RN42</strain>
    </source>
</reference>
<evidence type="ECO:0000313" key="2">
    <source>
        <dbReference type="EMBL" id="RPA79897.1"/>
    </source>
</evidence>
<proteinExistence type="predicted"/>
<dbReference type="Proteomes" id="UP000275078">
    <property type="component" value="Unassembled WGS sequence"/>
</dbReference>
<protein>
    <submittedName>
        <fullName evidence="2">Uncharacterized protein</fullName>
    </submittedName>
</protein>
<organism evidence="2 3">
    <name type="scientific">Ascobolus immersus RN42</name>
    <dbReference type="NCBI Taxonomy" id="1160509"/>
    <lineage>
        <taxon>Eukaryota</taxon>
        <taxon>Fungi</taxon>
        <taxon>Dikarya</taxon>
        <taxon>Ascomycota</taxon>
        <taxon>Pezizomycotina</taxon>
        <taxon>Pezizomycetes</taxon>
        <taxon>Pezizales</taxon>
        <taxon>Ascobolaceae</taxon>
        <taxon>Ascobolus</taxon>
    </lineage>
</organism>
<dbReference type="OrthoDB" id="3009558at2759"/>
<name>A0A3N4I365_ASCIM</name>
<gene>
    <name evidence="2" type="ORF">BJ508DRAFT_327949</name>
</gene>
<keyword evidence="3" id="KW-1185">Reference proteome</keyword>
<evidence type="ECO:0000256" key="1">
    <source>
        <dbReference type="SAM" id="MobiDB-lite"/>
    </source>
</evidence>
<feature type="region of interest" description="Disordered" evidence="1">
    <location>
        <begin position="1"/>
        <end position="22"/>
    </location>
</feature>
<evidence type="ECO:0000313" key="3">
    <source>
        <dbReference type="Proteomes" id="UP000275078"/>
    </source>
</evidence>
<sequence>MNPRKRSHPDTPMDDRYDLEPPVTPTQLGPIVVARSLPVSPYGLKKQRLKSPQDLAETDIQFGCYWETLVIGVDRVSTDGLKESQLLRNREIARSVTCFDTLSTIGGERFVRTFHPSFEDTHYVGMFIHPSGYRHWIVVDPSLAPTTAIAGLYVHLRPIVLPPYFRFWTYGDPFREFIDPRKMLADGVLSQLRELFPFAVGCTVYKGGVINIIVPKGEGQYLVEALPTWPGTLGGLEVGTEELNIHTTQGDDHIRDTSAVGQITRSYDDPSSIVPYPHGYRHDLSLVTQEGEQSRLAGIVQAPSPDGVQLCPKFAQPEAALAGSRAFTLHQGDQVKDYGSSRASARHDLSIVQKEVVVEATQYLWQNNQVRRSLLWRTNTEDKSIEEASGSVLCIESPEGNGMASSESQAVLLENFKTPFPFPWDTYMHPAEKKAKAQQTSTTSSETDRIQCCLKGGFFLPDDVKAATILGAHIYSRA</sequence>
<feature type="compositionally biased region" description="Basic and acidic residues" evidence="1">
    <location>
        <begin position="8"/>
        <end position="19"/>
    </location>
</feature>
<dbReference type="STRING" id="1160509.A0A3N4I365"/>
<dbReference type="AlphaFoldDB" id="A0A3N4I365"/>